<evidence type="ECO:0000313" key="2">
    <source>
        <dbReference type="EMBL" id="CDS42856.1"/>
    </source>
</evidence>
<reference evidence="2" key="2">
    <citation type="submission" date="2015-11" db="EMBL/GenBank/DDBJ databases">
        <authorList>
            <person name="Zhang Y."/>
            <person name="Guo Z."/>
        </authorList>
    </citation>
    <scope>NUCLEOTIDE SEQUENCE</scope>
</reference>
<protein>
    <submittedName>
        <fullName evidence="2">Expressed protein</fullName>
    </submittedName>
</protein>
<accession>A0A068YE53</accession>
<dbReference type="EMBL" id="LN902842">
    <property type="protein sequence ID" value="CDS42856.1"/>
    <property type="molecule type" value="Genomic_DNA"/>
</dbReference>
<sequence length="73" mass="7867">MAQKISPPSEPPSSFERRPRRSRRSTSCVSHCNVVGAAKSRASHQISAQLRVYLTSTSLIPLGGLTGSWVSTV</sequence>
<evidence type="ECO:0000256" key="1">
    <source>
        <dbReference type="SAM" id="MobiDB-lite"/>
    </source>
</evidence>
<name>A0A068YE53_ECHMU</name>
<dbReference type="Proteomes" id="UP000017246">
    <property type="component" value="Unassembled WGS sequence"/>
</dbReference>
<evidence type="ECO:0000313" key="3">
    <source>
        <dbReference type="Proteomes" id="UP000017246"/>
    </source>
</evidence>
<dbReference type="AlphaFoldDB" id="A0A068YE53"/>
<organism evidence="2 3">
    <name type="scientific">Echinococcus multilocularis</name>
    <name type="common">Fox tapeworm</name>
    <dbReference type="NCBI Taxonomy" id="6211"/>
    <lineage>
        <taxon>Eukaryota</taxon>
        <taxon>Metazoa</taxon>
        <taxon>Spiralia</taxon>
        <taxon>Lophotrochozoa</taxon>
        <taxon>Platyhelminthes</taxon>
        <taxon>Cestoda</taxon>
        <taxon>Eucestoda</taxon>
        <taxon>Cyclophyllidea</taxon>
        <taxon>Taeniidae</taxon>
        <taxon>Echinococcus</taxon>
    </lineage>
</organism>
<gene>
    <name evidence="2" type="ORF">EmuJ_001057600</name>
</gene>
<keyword evidence="3" id="KW-1185">Reference proteome</keyword>
<reference evidence="2" key="1">
    <citation type="journal article" date="2013" name="Nature">
        <title>The genomes of four tapeworm species reveal adaptations to parasitism.</title>
        <authorList>
            <person name="Tsai I.J."/>
            <person name="Zarowiecki M."/>
            <person name="Holroyd N."/>
            <person name="Garciarrubio A."/>
            <person name="Sanchez-Flores A."/>
            <person name="Brooks K.L."/>
            <person name="Tracey A."/>
            <person name="Bobes R.J."/>
            <person name="Fragoso G."/>
            <person name="Sciutto E."/>
            <person name="Aslett M."/>
            <person name="Beasley H."/>
            <person name="Bennett H.M."/>
            <person name="Cai J."/>
            <person name="Camicia F."/>
            <person name="Clark R."/>
            <person name="Cucher M."/>
            <person name="De Silva N."/>
            <person name="Day T.A."/>
            <person name="Deplazes P."/>
            <person name="Estrada K."/>
            <person name="Fernandez C."/>
            <person name="Holland P.W."/>
            <person name="Hou J."/>
            <person name="Hu S."/>
            <person name="Huckvale T."/>
            <person name="Hung S.S."/>
            <person name="Kamenetzky L."/>
            <person name="Keane J.A."/>
            <person name="Kiss F."/>
            <person name="Koziol U."/>
            <person name="Lambert O."/>
            <person name="Liu K."/>
            <person name="Luo X."/>
            <person name="Luo Y."/>
            <person name="Macchiaroli N."/>
            <person name="Nichol S."/>
            <person name="Paps J."/>
            <person name="Parkinson J."/>
            <person name="Pouchkina-Stantcheva N."/>
            <person name="Riddiford N."/>
            <person name="Rosenzvit M."/>
            <person name="Salinas G."/>
            <person name="Wasmuth J.D."/>
            <person name="Zamanian M."/>
            <person name="Zheng Y."/>
            <person name="Cai X."/>
            <person name="Soberon X."/>
            <person name="Olson P.D."/>
            <person name="Laclette J.P."/>
            <person name="Brehm K."/>
            <person name="Berriman M."/>
            <person name="Garciarrubio A."/>
            <person name="Bobes R.J."/>
            <person name="Fragoso G."/>
            <person name="Sanchez-Flores A."/>
            <person name="Estrada K."/>
            <person name="Cevallos M.A."/>
            <person name="Morett E."/>
            <person name="Gonzalez V."/>
            <person name="Portillo T."/>
            <person name="Ochoa-Leyva A."/>
            <person name="Jose M.V."/>
            <person name="Sciutto E."/>
            <person name="Landa A."/>
            <person name="Jimenez L."/>
            <person name="Valdes V."/>
            <person name="Carrero J.C."/>
            <person name="Larralde C."/>
            <person name="Morales-Montor J."/>
            <person name="Limon-Lason J."/>
            <person name="Soberon X."/>
            <person name="Laclette J.P."/>
        </authorList>
    </citation>
    <scope>NUCLEOTIDE SEQUENCE [LARGE SCALE GENOMIC DNA]</scope>
</reference>
<feature type="region of interest" description="Disordered" evidence="1">
    <location>
        <begin position="1"/>
        <end position="27"/>
    </location>
</feature>
<proteinExistence type="predicted"/>